<dbReference type="RefSeq" id="WP_379874842.1">
    <property type="nucleotide sequence ID" value="NZ_JBHUIP010000003.1"/>
</dbReference>
<protein>
    <submittedName>
        <fullName evidence="4">Carbon-nitrogen hydrolase family protein</fullName>
    </submittedName>
</protein>
<keyword evidence="2 4" id="KW-0378">Hydrolase</keyword>
<dbReference type="InterPro" id="IPR001110">
    <property type="entry name" value="UPF0012_CS"/>
</dbReference>
<evidence type="ECO:0000259" key="3">
    <source>
        <dbReference type="PROSITE" id="PS50263"/>
    </source>
</evidence>
<evidence type="ECO:0000256" key="1">
    <source>
        <dbReference type="ARBA" id="ARBA00010613"/>
    </source>
</evidence>
<feature type="domain" description="CN hydrolase" evidence="3">
    <location>
        <begin position="2"/>
        <end position="249"/>
    </location>
</feature>
<dbReference type="InterPro" id="IPR036526">
    <property type="entry name" value="C-N_Hydrolase_sf"/>
</dbReference>
<name>A0ABW5DLC1_9PROT</name>
<dbReference type="EMBL" id="JBHUIP010000003">
    <property type="protein sequence ID" value="MFD2261928.1"/>
    <property type="molecule type" value="Genomic_DNA"/>
</dbReference>
<evidence type="ECO:0000313" key="4">
    <source>
        <dbReference type="EMBL" id="MFD2261928.1"/>
    </source>
</evidence>
<dbReference type="CDD" id="cd07572">
    <property type="entry name" value="nit"/>
    <property type="match status" value="1"/>
</dbReference>
<dbReference type="GO" id="GO:0016787">
    <property type="term" value="F:hydrolase activity"/>
    <property type="evidence" value="ECO:0007669"/>
    <property type="project" value="UniProtKB-KW"/>
</dbReference>
<dbReference type="PANTHER" id="PTHR23088">
    <property type="entry name" value="NITRILASE-RELATED"/>
    <property type="match status" value="1"/>
</dbReference>
<dbReference type="Proteomes" id="UP001597295">
    <property type="component" value="Unassembled WGS sequence"/>
</dbReference>
<dbReference type="PANTHER" id="PTHR23088:SF27">
    <property type="entry name" value="DEAMINATED GLUTATHIONE AMIDASE"/>
    <property type="match status" value="1"/>
</dbReference>
<dbReference type="PROSITE" id="PS50263">
    <property type="entry name" value="CN_HYDROLASE"/>
    <property type="match status" value="1"/>
</dbReference>
<gene>
    <name evidence="4" type="ORF">ACFSM5_03450</name>
</gene>
<evidence type="ECO:0000313" key="5">
    <source>
        <dbReference type="Proteomes" id="UP001597295"/>
    </source>
</evidence>
<comment type="caution">
    <text evidence="4">The sequence shown here is derived from an EMBL/GenBank/DDBJ whole genome shotgun (WGS) entry which is preliminary data.</text>
</comment>
<accession>A0ABW5DLC1</accession>
<dbReference type="PROSITE" id="PS01227">
    <property type="entry name" value="UPF0012"/>
    <property type="match status" value="1"/>
</dbReference>
<dbReference type="SUPFAM" id="SSF56317">
    <property type="entry name" value="Carbon-nitrogen hydrolase"/>
    <property type="match status" value="1"/>
</dbReference>
<dbReference type="Gene3D" id="3.60.110.10">
    <property type="entry name" value="Carbon-nitrogen hydrolase"/>
    <property type="match status" value="1"/>
</dbReference>
<keyword evidence="5" id="KW-1185">Reference proteome</keyword>
<dbReference type="InterPro" id="IPR045254">
    <property type="entry name" value="Nit1/2_C-N_Hydrolase"/>
</dbReference>
<evidence type="ECO:0000256" key="2">
    <source>
        <dbReference type="ARBA" id="ARBA00022801"/>
    </source>
</evidence>
<reference evidence="5" key="1">
    <citation type="journal article" date="2019" name="Int. J. Syst. Evol. Microbiol.">
        <title>The Global Catalogue of Microorganisms (GCM) 10K type strain sequencing project: providing services to taxonomists for standard genome sequencing and annotation.</title>
        <authorList>
            <consortium name="The Broad Institute Genomics Platform"/>
            <consortium name="The Broad Institute Genome Sequencing Center for Infectious Disease"/>
            <person name="Wu L."/>
            <person name="Ma J."/>
        </authorList>
    </citation>
    <scope>NUCLEOTIDE SEQUENCE [LARGE SCALE GENOMIC DNA]</scope>
    <source>
        <strain evidence="5">CGMCC 1.19062</strain>
    </source>
</reference>
<organism evidence="4 5">
    <name type="scientific">Lacibacterium aquatile</name>
    <dbReference type="NCBI Taxonomy" id="1168082"/>
    <lineage>
        <taxon>Bacteria</taxon>
        <taxon>Pseudomonadati</taxon>
        <taxon>Pseudomonadota</taxon>
        <taxon>Alphaproteobacteria</taxon>
        <taxon>Rhodospirillales</taxon>
        <taxon>Rhodospirillaceae</taxon>
    </lineage>
</organism>
<comment type="similarity">
    <text evidence="1">Belongs to the carbon-nitrogen hydrolase superfamily. NIT1/NIT2 family.</text>
</comment>
<dbReference type="Pfam" id="PF00795">
    <property type="entry name" value="CN_hydrolase"/>
    <property type="match status" value="1"/>
</dbReference>
<dbReference type="InterPro" id="IPR003010">
    <property type="entry name" value="C-N_Hydrolase"/>
</dbReference>
<proteinExistence type="inferred from homology"/>
<sequence>MVKVALLQQTAEREFGPNLDWLSDHIRDAASKGARFILAPENCAMLEPKRELHIEKARAEEDHPLPPLFSKLAQETKTWLLAGSIAAKLPDGRMANRSLLFSPDGKIAARYEKIHLFDVDLPNGERYRESATFAPGERAVVAETEFGKIGLSICYDMRFPQLYRSLAKAGASILTMPSAFTVPTGEAHWHVLLRARAIETGCFVLAPAQTGSHAEGRRTYGHSLVVSPWGEVLADGGQDAEIIYADLDLDEVIAARGRVPSLQHDRVFDPA</sequence>